<organism evidence="2 3">
    <name type="scientific">Candidatus Viadribacter manganicus</name>
    <dbReference type="NCBI Taxonomy" id="1759059"/>
    <lineage>
        <taxon>Bacteria</taxon>
        <taxon>Pseudomonadati</taxon>
        <taxon>Pseudomonadota</taxon>
        <taxon>Alphaproteobacteria</taxon>
        <taxon>Hyphomonadales</taxon>
        <taxon>Hyphomonadaceae</taxon>
        <taxon>Candidatus Viadribacter</taxon>
    </lineage>
</organism>
<feature type="chain" id="PRO_5008518817" description="Porin domain-containing protein" evidence="1">
    <location>
        <begin position="26"/>
        <end position="268"/>
    </location>
</feature>
<dbReference type="InterPro" id="IPR011250">
    <property type="entry name" value="OMP/PagP_B-barrel"/>
</dbReference>
<feature type="signal peptide" evidence="1">
    <location>
        <begin position="1"/>
        <end position="25"/>
    </location>
</feature>
<dbReference type="STRING" id="1759059.ATE48_08115"/>
<gene>
    <name evidence="2" type="ORF">ATE48_08115</name>
</gene>
<proteinExistence type="predicted"/>
<name>A0A1B1AH60_9PROT</name>
<dbReference type="RefSeq" id="WP_066769950.1">
    <property type="nucleotide sequence ID" value="NZ_CP013244.1"/>
</dbReference>
<reference evidence="2 3" key="1">
    <citation type="submission" date="2015-11" db="EMBL/GenBank/DDBJ databases">
        <title>Whole-Genome Sequence of Candidatus Oderbacter manganicum from the National Park Lower Oder Valley, Germany.</title>
        <authorList>
            <person name="Braun B."/>
            <person name="Liere K."/>
            <person name="Szewzyk U."/>
        </authorList>
    </citation>
    <scope>NUCLEOTIDE SEQUENCE [LARGE SCALE GENOMIC DNA]</scope>
    <source>
        <strain evidence="2 3">OTSz_A_272</strain>
    </source>
</reference>
<keyword evidence="1" id="KW-0732">Signal</keyword>
<evidence type="ECO:0000256" key="1">
    <source>
        <dbReference type="SAM" id="SignalP"/>
    </source>
</evidence>
<dbReference type="KEGG" id="cbot:ATE48_08115"/>
<keyword evidence="3" id="KW-1185">Reference proteome</keyword>
<sequence>MQVKWKRFAVALAAFWMMGAASAGADGAPQAELHIWAGNEADDSGSFGLRSVEAAWWATEHDRIGMRYDNSLSLDNPTLARAGVDAEAYFLSYMHDFDGRFLLTGEIGQRDLPGDAEQDIYKVEGVIFNEGNAIKLGAQVSPTEDPIDDYADTVVWGAYNFAAGENWRLEPALYVSQSGAAEDNEWRAAIYAEYTPPSEAWQVGVGAGYGDIDSDIPGASGNVFNAHARVSFNVFEHHSVHFQVRYEDAPLTNYTTALVGVSFRLPRS</sequence>
<dbReference type="InParanoid" id="A0A1B1AH60"/>
<dbReference type="SUPFAM" id="SSF56925">
    <property type="entry name" value="OMPA-like"/>
    <property type="match status" value="1"/>
</dbReference>
<evidence type="ECO:0000313" key="3">
    <source>
        <dbReference type="Proteomes" id="UP000092498"/>
    </source>
</evidence>
<protein>
    <recommendedName>
        <fullName evidence="4">Porin domain-containing protein</fullName>
    </recommendedName>
</protein>
<dbReference type="AlphaFoldDB" id="A0A1B1AH60"/>
<evidence type="ECO:0008006" key="4">
    <source>
        <dbReference type="Google" id="ProtNLM"/>
    </source>
</evidence>
<accession>A0A1B1AH60</accession>
<dbReference type="Proteomes" id="UP000092498">
    <property type="component" value="Chromosome"/>
</dbReference>
<evidence type="ECO:0000313" key="2">
    <source>
        <dbReference type="EMBL" id="ANP45887.1"/>
    </source>
</evidence>
<dbReference type="EMBL" id="CP013244">
    <property type="protein sequence ID" value="ANP45887.1"/>
    <property type="molecule type" value="Genomic_DNA"/>
</dbReference>